<accession>A0AAW9XE20</accession>
<evidence type="ECO:0000259" key="1">
    <source>
        <dbReference type="Pfam" id="PF25202"/>
    </source>
</evidence>
<reference evidence="2 3" key="1">
    <citation type="submission" date="2019-12" db="EMBL/GenBank/DDBJ databases">
        <title>Enteriobacteria Tanzani isolates_8377-8380.</title>
        <authorList>
            <person name="Subbiah M."/>
            <person name="Call D."/>
        </authorList>
    </citation>
    <scope>NUCLEOTIDE SEQUENCE [LARGE SCALE GENOMIC DNA]</scope>
    <source>
        <strain evidence="2 3">8378wB3</strain>
    </source>
</reference>
<sequence>LDAPIIAGRSFFEMVTFMLDELKILEQEVIDRGFKNFGPSQSRYRYVYELFIAALLCYTNKFGDEDVDEVRNRLFAWAYALRVELLRVQFVSADNRARGKNDANKSPFVLLRNAMTGSVVRKLPITSKPYSDNHEKELVAFIKGLQ</sequence>
<dbReference type="AlphaFoldDB" id="A0AAW9XE20"/>
<evidence type="ECO:0000313" key="2">
    <source>
        <dbReference type="EMBL" id="MWU34299.1"/>
    </source>
</evidence>
<evidence type="ECO:0000313" key="3">
    <source>
        <dbReference type="Proteomes" id="UP000441160"/>
    </source>
</evidence>
<dbReference type="InterPro" id="IPR057156">
    <property type="entry name" value="DUF7834"/>
</dbReference>
<comment type="caution">
    <text evidence="2">The sequence shown here is derived from an EMBL/GenBank/DDBJ whole genome shotgun (WGS) entry which is preliminary data.</text>
</comment>
<organism evidence="2 3">
    <name type="scientific">Escherichia coli</name>
    <dbReference type="NCBI Taxonomy" id="562"/>
    <lineage>
        <taxon>Bacteria</taxon>
        <taxon>Pseudomonadati</taxon>
        <taxon>Pseudomonadota</taxon>
        <taxon>Gammaproteobacteria</taxon>
        <taxon>Enterobacterales</taxon>
        <taxon>Enterobacteriaceae</taxon>
        <taxon>Escherichia</taxon>
    </lineage>
</organism>
<feature type="domain" description="DUF7834" evidence="1">
    <location>
        <begin position="1"/>
        <end position="134"/>
    </location>
</feature>
<protein>
    <submittedName>
        <fullName evidence="2">DUF262 domain-containing protein</fullName>
    </submittedName>
</protein>
<dbReference type="Pfam" id="PF25202">
    <property type="entry name" value="DUF7834"/>
    <property type="match status" value="1"/>
</dbReference>
<dbReference type="Proteomes" id="UP000441160">
    <property type="component" value="Unassembled WGS sequence"/>
</dbReference>
<feature type="non-terminal residue" evidence="2">
    <location>
        <position position="1"/>
    </location>
</feature>
<gene>
    <name evidence="2" type="ORF">GP944_27240</name>
</gene>
<proteinExistence type="predicted"/>
<dbReference type="EMBL" id="WTRX01000262">
    <property type="protein sequence ID" value="MWU34299.1"/>
    <property type="molecule type" value="Genomic_DNA"/>
</dbReference>
<name>A0AAW9XE20_ECOLX</name>